<gene>
    <name evidence="1" type="ORF">ABZ508_16580</name>
</gene>
<dbReference type="EMBL" id="JBEXZR010000013">
    <property type="protein sequence ID" value="MEU0708972.1"/>
    <property type="molecule type" value="Genomic_DNA"/>
</dbReference>
<keyword evidence="2" id="KW-1185">Reference proteome</keyword>
<comment type="caution">
    <text evidence="1">The sequence shown here is derived from an EMBL/GenBank/DDBJ whole genome shotgun (WGS) entry which is preliminary data.</text>
</comment>
<accession>A0ABV2W612</accession>
<name>A0ABV2W612_9ACTN</name>
<dbReference type="Proteomes" id="UP001550378">
    <property type="component" value="Unassembled WGS sequence"/>
</dbReference>
<evidence type="ECO:0000313" key="2">
    <source>
        <dbReference type="Proteomes" id="UP001550378"/>
    </source>
</evidence>
<proteinExistence type="predicted"/>
<sequence length="88" mass="9598">MTGHLHAVRRGEDVDGPLERLEASRLAFRDSYAEAQMITPDTVLRSCSAAKKQLNTAYGSLRKLGAATSSYAEELKRSMRADLGVDNA</sequence>
<protein>
    <recommendedName>
        <fullName evidence="3">ESX-1 secretion-associated protein</fullName>
    </recommendedName>
</protein>
<evidence type="ECO:0000313" key="1">
    <source>
        <dbReference type="EMBL" id="MEU0708972.1"/>
    </source>
</evidence>
<dbReference type="RefSeq" id="WP_359654853.1">
    <property type="nucleotide sequence ID" value="NZ_JBEXZP010000062.1"/>
</dbReference>
<reference evidence="1 2" key="1">
    <citation type="submission" date="2024-06" db="EMBL/GenBank/DDBJ databases">
        <title>The Natural Products Discovery Center: Release of the First 8490 Sequenced Strains for Exploring Actinobacteria Biosynthetic Diversity.</title>
        <authorList>
            <person name="Kalkreuter E."/>
            <person name="Kautsar S.A."/>
            <person name="Yang D."/>
            <person name="Bader C.D."/>
            <person name="Teijaro C.N."/>
            <person name="Fluegel L."/>
            <person name="Davis C.M."/>
            <person name="Simpson J.R."/>
            <person name="Lauterbach L."/>
            <person name="Steele A.D."/>
            <person name="Gui C."/>
            <person name="Meng S."/>
            <person name="Li G."/>
            <person name="Viehrig K."/>
            <person name="Ye F."/>
            <person name="Su P."/>
            <person name="Kiefer A.F."/>
            <person name="Nichols A."/>
            <person name="Cepeda A.J."/>
            <person name="Yan W."/>
            <person name="Fan B."/>
            <person name="Jiang Y."/>
            <person name="Adhikari A."/>
            <person name="Zheng C.-J."/>
            <person name="Schuster L."/>
            <person name="Cowan T.M."/>
            <person name="Smanski M.J."/>
            <person name="Chevrette M.G."/>
            <person name="De Carvalho L.P.S."/>
            <person name="Shen B."/>
        </authorList>
    </citation>
    <scope>NUCLEOTIDE SEQUENCE [LARGE SCALE GENOMIC DNA]</scope>
    <source>
        <strain evidence="1 2">NPDC006337</strain>
    </source>
</reference>
<organism evidence="1 2">
    <name type="scientific">Streptomyces lavendulocolor</name>
    <dbReference type="NCBI Taxonomy" id="67316"/>
    <lineage>
        <taxon>Bacteria</taxon>
        <taxon>Bacillati</taxon>
        <taxon>Actinomycetota</taxon>
        <taxon>Actinomycetes</taxon>
        <taxon>Kitasatosporales</taxon>
        <taxon>Streptomycetaceae</taxon>
        <taxon>Streptomyces</taxon>
    </lineage>
</organism>
<evidence type="ECO:0008006" key="3">
    <source>
        <dbReference type="Google" id="ProtNLM"/>
    </source>
</evidence>